<dbReference type="Proteomes" id="UP000078046">
    <property type="component" value="Unassembled WGS sequence"/>
</dbReference>
<organism evidence="1 2">
    <name type="scientific">Intoshia linei</name>
    <dbReference type="NCBI Taxonomy" id="1819745"/>
    <lineage>
        <taxon>Eukaryota</taxon>
        <taxon>Metazoa</taxon>
        <taxon>Spiralia</taxon>
        <taxon>Lophotrochozoa</taxon>
        <taxon>Mesozoa</taxon>
        <taxon>Orthonectida</taxon>
        <taxon>Rhopaluridae</taxon>
        <taxon>Intoshia</taxon>
    </lineage>
</organism>
<comment type="caution">
    <text evidence="1">The sequence shown here is derived from an EMBL/GenBank/DDBJ whole genome shotgun (WGS) entry which is preliminary data.</text>
</comment>
<dbReference type="EMBL" id="LWCA01003170">
    <property type="protein sequence ID" value="OAF63567.1"/>
    <property type="molecule type" value="Genomic_DNA"/>
</dbReference>
<keyword evidence="2" id="KW-1185">Reference proteome</keyword>
<accession>A0A177ANC6</accession>
<name>A0A177ANC6_9BILA</name>
<protein>
    <submittedName>
        <fullName evidence="1">Uncharacterized protein</fullName>
    </submittedName>
</protein>
<proteinExistence type="predicted"/>
<sequence length="43" mass="5150">PDDETSPELTEKFLDLKENFKLVRRIEKEGEFGFMAIQESERF</sequence>
<dbReference type="AlphaFoldDB" id="A0A177ANC6"/>
<gene>
    <name evidence="1" type="ORF">A3Q56_08724</name>
</gene>
<evidence type="ECO:0000313" key="2">
    <source>
        <dbReference type="Proteomes" id="UP000078046"/>
    </source>
</evidence>
<evidence type="ECO:0000313" key="1">
    <source>
        <dbReference type="EMBL" id="OAF63567.1"/>
    </source>
</evidence>
<reference evidence="1 2" key="1">
    <citation type="submission" date="2016-04" db="EMBL/GenBank/DDBJ databases">
        <title>The genome of Intoshia linei affirms orthonectids as highly simplified spiralians.</title>
        <authorList>
            <person name="Mikhailov K.V."/>
            <person name="Slusarev G.S."/>
            <person name="Nikitin M.A."/>
            <person name="Logacheva M.D."/>
            <person name="Penin A."/>
            <person name="Aleoshin V."/>
            <person name="Panchin Y.V."/>
        </authorList>
    </citation>
    <scope>NUCLEOTIDE SEQUENCE [LARGE SCALE GENOMIC DNA]</scope>
    <source>
        <strain evidence="1">Intl2013</strain>
        <tissue evidence="1">Whole animal</tissue>
    </source>
</reference>
<feature type="non-terminal residue" evidence="1">
    <location>
        <position position="1"/>
    </location>
</feature>